<accession>A0A091B101</accession>
<evidence type="ECO:0000313" key="1">
    <source>
        <dbReference type="EMBL" id="KFN45247.1"/>
    </source>
</evidence>
<name>A0A091B101_9GAMM</name>
<dbReference type="AlphaFoldDB" id="A0A091B101"/>
<reference evidence="1 2" key="1">
    <citation type="submission" date="2013-09" db="EMBL/GenBank/DDBJ databases">
        <title>Genome sequencing of Arenimonas metalli.</title>
        <authorList>
            <person name="Chen F."/>
            <person name="Wang G."/>
        </authorList>
    </citation>
    <scope>NUCLEOTIDE SEQUENCE [LARGE SCALE GENOMIC DNA]</scope>
    <source>
        <strain evidence="1 2">CF5-1</strain>
    </source>
</reference>
<proteinExistence type="predicted"/>
<organism evidence="1 2">
    <name type="scientific">Arenimonas metalli CF5-1</name>
    <dbReference type="NCBI Taxonomy" id="1384056"/>
    <lineage>
        <taxon>Bacteria</taxon>
        <taxon>Pseudomonadati</taxon>
        <taxon>Pseudomonadota</taxon>
        <taxon>Gammaproteobacteria</taxon>
        <taxon>Lysobacterales</taxon>
        <taxon>Lysobacteraceae</taxon>
        <taxon>Arenimonas</taxon>
    </lineage>
</organism>
<dbReference type="EMBL" id="AVCK01000031">
    <property type="protein sequence ID" value="KFN45247.1"/>
    <property type="molecule type" value="Genomic_DNA"/>
</dbReference>
<protein>
    <submittedName>
        <fullName evidence="1">Uncharacterized protein</fullName>
    </submittedName>
</protein>
<dbReference type="RefSeq" id="WP_034213479.1">
    <property type="nucleotide sequence ID" value="NZ_AVCK01000031.1"/>
</dbReference>
<keyword evidence="2" id="KW-1185">Reference proteome</keyword>
<sequence>MTTAPAELLALEGRRLDELTVSERAVFQRYRDARPRAGLPWVSVGLSTDPLPPTALLSASSQTEADDLLRQAGAVVCVREYPAAP</sequence>
<dbReference type="Proteomes" id="UP000029393">
    <property type="component" value="Unassembled WGS sequence"/>
</dbReference>
<evidence type="ECO:0000313" key="2">
    <source>
        <dbReference type="Proteomes" id="UP000029393"/>
    </source>
</evidence>
<comment type="caution">
    <text evidence="1">The sequence shown here is derived from an EMBL/GenBank/DDBJ whole genome shotgun (WGS) entry which is preliminary data.</text>
</comment>
<gene>
    <name evidence="1" type="ORF">N787_13335</name>
</gene>